<dbReference type="KEGG" id="spap:H3Z74_08510"/>
<protein>
    <recommendedName>
        <fullName evidence="1">Acid phosphatase</fullName>
        <ecNumber evidence="1">3.1.3.2</ecNumber>
    </recommendedName>
</protein>
<dbReference type="SMART" id="SM00014">
    <property type="entry name" value="acidPPc"/>
    <property type="match status" value="1"/>
</dbReference>
<dbReference type="PRINTS" id="PR00483">
    <property type="entry name" value="BACPHPHTASE"/>
</dbReference>
<evidence type="ECO:0000313" key="4">
    <source>
        <dbReference type="Proteomes" id="UP000516148"/>
    </source>
</evidence>
<dbReference type="EC" id="3.1.3.2" evidence="1"/>
<dbReference type="InterPro" id="IPR001011">
    <property type="entry name" value="Acid_Pase_classA_bac"/>
</dbReference>
<organism evidence="3 4">
    <name type="scientific">Sphingomonas alpina</name>
    <dbReference type="NCBI Taxonomy" id="653931"/>
    <lineage>
        <taxon>Bacteria</taxon>
        <taxon>Pseudomonadati</taxon>
        <taxon>Pseudomonadota</taxon>
        <taxon>Alphaproteobacteria</taxon>
        <taxon>Sphingomonadales</taxon>
        <taxon>Sphingomonadaceae</taxon>
        <taxon>Sphingomonas</taxon>
    </lineage>
</organism>
<comment type="catalytic activity">
    <reaction evidence="1">
        <text>a phosphate monoester + H2O = an alcohol + phosphate</text>
        <dbReference type="Rhea" id="RHEA:15017"/>
        <dbReference type="ChEBI" id="CHEBI:15377"/>
        <dbReference type="ChEBI" id="CHEBI:30879"/>
        <dbReference type="ChEBI" id="CHEBI:43474"/>
        <dbReference type="ChEBI" id="CHEBI:67140"/>
        <dbReference type="EC" id="3.1.3.2"/>
    </reaction>
</comment>
<dbReference type="PIRSF" id="PIRSF000897">
    <property type="entry name" value="Acid_Ptase_ClsA"/>
    <property type="match status" value="1"/>
</dbReference>
<evidence type="ECO:0000259" key="2">
    <source>
        <dbReference type="SMART" id="SM00014"/>
    </source>
</evidence>
<dbReference type="GO" id="GO:0030288">
    <property type="term" value="C:outer membrane-bounded periplasmic space"/>
    <property type="evidence" value="ECO:0007669"/>
    <property type="project" value="InterPro"/>
</dbReference>
<reference evidence="3 4" key="1">
    <citation type="submission" date="2020-09" db="EMBL/GenBank/DDBJ databases">
        <title>Sphingomonas sp., a new species isolated from pork steak.</title>
        <authorList>
            <person name="Heidler von Heilborn D."/>
        </authorList>
    </citation>
    <scope>NUCLEOTIDE SEQUENCE [LARGE SCALE GENOMIC DNA]</scope>
    <source>
        <strain evidence="4">S8-3T</strain>
    </source>
</reference>
<feature type="domain" description="Phosphatidic acid phosphatase type 2/haloperoxidase" evidence="2">
    <location>
        <begin position="105"/>
        <end position="217"/>
    </location>
</feature>
<accession>A0A7H0LNC3</accession>
<keyword evidence="4" id="KW-1185">Reference proteome</keyword>
<dbReference type="AlphaFoldDB" id="A0A7H0LNC3"/>
<comment type="similarity">
    <text evidence="1">Belongs to the class A bacterial acid phosphatase family.</text>
</comment>
<keyword evidence="1" id="KW-0378">Hydrolase</keyword>
<gene>
    <name evidence="3" type="ORF">H3Z74_08510</name>
</gene>
<dbReference type="CDD" id="cd03397">
    <property type="entry name" value="PAP2_acid_phosphatase"/>
    <property type="match status" value="1"/>
</dbReference>
<name>A0A7H0LNC3_9SPHN</name>
<dbReference type="EMBL" id="CP061038">
    <property type="protein sequence ID" value="QNQ11176.1"/>
    <property type="molecule type" value="Genomic_DNA"/>
</dbReference>
<dbReference type="GO" id="GO:0003993">
    <property type="term" value="F:acid phosphatase activity"/>
    <property type="evidence" value="ECO:0007669"/>
    <property type="project" value="UniProtKB-EC"/>
</dbReference>
<evidence type="ECO:0000313" key="3">
    <source>
        <dbReference type="EMBL" id="QNQ11176.1"/>
    </source>
</evidence>
<dbReference type="RefSeq" id="WP_187763460.1">
    <property type="nucleotide sequence ID" value="NZ_CP061038.1"/>
</dbReference>
<dbReference type="SUPFAM" id="SSF48317">
    <property type="entry name" value="Acid phosphatase/Vanadium-dependent haloperoxidase"/>
    <property type="match status" value="1"/>
</dbReference>
<dbReference type="InterPro" id="IPR036938">
    <property type="entry name" value="PAP2/HPO_sf"/>
</dbReference>
<sequence>MRIRPWILVSAVAAVASAPYIVIGQVRAGYLPSGALDIMQVLPPAPVKGDLRYEHDRQVFKATRAMLTTPRGDLATRDVATGIPYMASAYSCAVGVNITPENAPLTIKLIAKSGIDANTQSGAAKNAFKRLRPFQIDEGKICQPADELKNSFDYPSGHTTWGWTWALILAELAPDRATPILARGRAYGESRIVCGAHNASAIEAGRITASATLAADHGQASFQADVAAARAELAALRANPATAKPEGCDAEAKLVAQPIL</sequence>
<dbReference type="InterPro" id="IPR000326">
    <property type="entry name" value="PAP2/HPO"/>
</dbReference>
<dbReference type="Pfam" id="PF01569">
    <property type="entry name" value="PAP2"/>
    <property type="match status" value="1"/>
</dbReference>
<evidence type="ECO:0000256" key="1">
    <source>
        <dbReference type="PIRNR" id="PIRNR000897"/>
    </source>
</evidence>
<dbReference type="Proteomes" id="UP000516148">
    <property type="component" value="Chromosome"/>
</dbReference>
<proteinExistence type="inferred from homology"/>
<dbReference type="Gene3D" id="1.20.144.10">
    <property type="entry name" value="Phosphatidic acid phosphatase type 2/haloperoxidase"/>
    <property type="match status" value="1"/>
</dbReference>